<dbReference type="Proteomes" id="UP001150238">
    <property type="component" value="Unassembled WGS sequence"/>
</dbReference>
<feature type="region of interest" description="Disordered" evidence="1">
    <location>
        <begin position="190"/>
        <end position="219"/>
    </location>
</feature>
<feature type="compositionally biased region" description="Polar residues" evidence="1">
    <location>
        <begin position="51"/>
        <end position="65"/>
    </location>
</feature>
<name>A0A9W9A3P0_9AGAR</name>
<evidence type="ECO:0000313" key="2">
    <source>
        <dbReference type="EMBL" id="KAJ4472895.1"/>
    </source>
</evidence>
<evidence type="ECO:0008006" key="4">
    <source>
        <dbReference type="Google" id="ProtNLM"/>
    </source>
</evidence>
<dbReference type="EMBL" id="JANVFS010000026">
    <property type="protein sequence ID" value="KAJ4472895.1"/>
    <property type="molecule type" value="Genomic_DNA"/>
</dbReference>
<feature type="compositionally biased region" description="Low complexity" evidence="1">
    <location>
        <begin position="66"/>
        <end position="81"/>
    </location>
</feature>
<protein>
    <recommendedName>
        <fullName evidence="4">HECT domain-containing protein</fullName>
    </recommendedName>
</protein>
<sequence>MDSNPANSSDSNPNDQISRLLQSFMATPNAQAQLLSQNPLLLQALTQNLPNQSAPSSLTQNLPNQSTRPHAHSPSSSALSAFPSRLVPSTLSPLDPAQPQALAEQTLPATTQALNIEAQPVPLAETGTGHRLPENPPLPSPPAPCRPYSSMQLPSVTNGYGHIIGSQGHPRVTTAPGFSGLTTIQRTNNSRLDHASHSLPQDLRKGKRRGKAVRPPALSRRELGPSVEDCVNIAMGGVEVFYRLPKQPIFYEINKDAYCTVLNALGLFYEYQNLPTSTTVFDLLSDVMAKLRQRYDLPSISSSLPLAPQELLPLHLMGFSNYGRSNGSYNTAKLRPMPYERNTTVRNLLNSNGVYAVPKLVINRNNHFSLHTLIRNYPLEANLSLAQVYLGSNDVIRPHRCLSIRVYNMFRNDSDANLNTHALEEGAMEESCIDDDDDDDEEDAALIAQSLTRSALEESDNDLDQSTESSVIASFALSSGEDQPLPKKLWADRWIQPAPLDFISVFFDDERTPSIFKIVSEVHREGRVCPGFQVKGTTDQELATEFIALMKASTRSGDWSRVLSPNRHFMRVDDHDEYVSSGPGVEQSAVTEVFRQFFDEREDEFCTQLFEGFTTLQSADLQISPNKHEELVLFGAVSALALVYGHYPGHLNPLLLIYLLNDYLVSAYLPSVASMLDRWLSIGPADSVVDFTSHFASYHNIQVGVLNGRSEAGHRKLASEMLHNVIVGPTGVENAYFTAFIKGFLLPCSTGLDLVDIVRSFFGGAEEFIRTAEASTIRDFDSLNICIISDIKSQTLEELADAFTIAGPHFAGKNFKDVIKDFLVGIGAPCPQLLASIQDRFSPEVKASLTGLQSSTFRMRMMCWAVTGATRVLLDGEPLQIILVDDDNTSYLPRGLTDDNEINNTQVAVHHWLLMQILDSAGTYNMV</sequence>
<comment type="caution">
    <text evidence="2">The sequence shown here is derived from an EMBL/GenBank/DDBJ whole genome shotgun (WGS) entry which is preliminary data.</text>
</comment>
<proteinExistence type="predicted"/>
<dbReference type="AlphaFoldDB" id="A0A9W9A3P0"/>
<reference evidence="2" key="2">
    <citation type="journal article" date="2023" name="Proc. Natl. Acad. Sci. U.S.A.">
        <title>A global phylogenomic analysis of the shiitake genus Lentinula.</title>
        <authorList>
            <person name="Sierra-Patev S."/>
            <person name="Min B."/>
            <person name="Naranjo-Ortiz M."/>
            <person name="Looney B."/>
            <person name="Konkel Z."/>
            <person name="Slot J.C."/>
            <person name="Sakamoto Y."/>
            <person name="Steenwyk J.L."/>
            <person name="Rokas A."/>
            <person name="Carro J."/>
            <person name="Camarero S."/>
            <person name="Ferreira P."/>
            <person name="Molpeceres G."/>
            <person name="Ruiz-Duenas F.J."/>
            <person name="Serrano A."/>
            <person name="Henrissat B."/>
            <person name="Drula E."/>
            <person name="Hughes K.W."/>
            <person name="Mata J.L."/>
            <person name="Ishikawa N.K."/>
            <person name="Vargas-Isla R."/>
            <person name="Ushijima S."/>
            <person name="Smith C.A."/>
            <person name="Donoghue J."/>
            <person name="Ahrendt S."/>
            <person name="Andreopoulos W."/>
            <person name="He G."/>
            <person name="LaButti K."/>
            <person name="Lipzen A."/>
            <person name="Ng V."/>
            <person name="Riley R."/>
            <person name="Sandor L."/>
            <person name="Barry K."/>
            <person name="Martinez A.T."/>
            <person name="Xiao Y."/>
            <person name="Gibbons J.G."/>
            <person name="Terashima K."/>
            <person name="Grigoriev I.V."/>
            <person name="Hibbett D."/>
        </authorList>
    </citation>
    <scope>NUCLEOTIDE SEQUENCE</scope>
    <source>
        <strain evidence="2">Sp2 HRB7682 ss15</strain>
    </source>
</reference>
<evidence type="ECO:0000256" key="1">
    <source>
        <dbReference type="SAM" id="MobiDB-lite"/>
    </source>
</evidence>
<reference evidence="2" key="1">
    <citation type="submission" date="2022-08" db="EMBL/GenBank/DDBJ databases">
        <authorList>
            <consortium name="DOE Joint Genome Institute"/>
            <person name="Min B."/>
            <person name="Riley R."/>
            <person name="Sierra-Patev S."/>
            <person name="Naranjo-Ortiz M."/>
            <person name="Looney B."/>
            <person name="Konkel Z."/>
            <person name="Slot J.C."/>
            <person name="Sakamoto Y."/>
            <person name="Steenwyk J.L."/>
            <person name="Rokas A."/>
            <person name="Carro J."/>
            <person name="Camarero S."/>
            <person name="Ferreira P."/>
            <person name="Molpeceres G."/>
            <person name="Ruiz-Duenas F.J."/>
            <person name="Serrano A."/>
            <person name="Henrissat B."/>
            <person name="Drula E."/>
            <person name="Hughes K.W."/>
            <person name="Mata J.L."/>
            <person name="Ishikawa N.K."/>
            <person name="Vargas-Isla R."/>
            <person name="Ushijima S."/>
            <person name="Smith C.A."/>
            <person name="Ahrendt S."/>
            <person name="Andreopoulos W."/>
            <person name="He G."/>
            <person name="Labutti K."/>
            <person name="Lipzen A."/>
            <person name="Ng V."/>
            <person name="Sandor L."/>
            <person name="Barry K."/>
            <person name="Martinez A.T."/>
            <person name="Xiao Y."/>
            <person name="Gibbons J.G."/>
            <person name="Terashima K."/>
            <person name="Hibbett D.S."/>
            <person name="Grigoriev I.V."/>
        </authorList>
    </citation>
    <scope>NUCLEOTIDE SEQUENCE</scope>
    <source>
        <strain evidence="2">Sp2 HRB7682 ss15</strain>
    </source>
</reference>
<gene>
    <name evidence="2" type="ORF">C8J55DRAFT_550859</name>
</gene>
<evidence type="ECO:0000313" key="3">
    <source>
        <dbReference type="Proteomes" id="UP001150238"/>
    </source>
</evidence>
<organism evidence="2 3">
    <name type="scientific">Lentinula lateritia</name>
    <dbReference type="NCBI Taxonomy" id="40482"/>
    <lineage>
        <taxon>Eukaryota</taxon>
        <taxon>Fungi</taxon>
        <taxon>Dikarya</taxon>
        <taxon>Basidiomycota</taxon>
        <taxon>Agaricomycotina</taxon>
        <taxon>Agaricomycetes</taxon>
        <taxon>Agaricomycetidae</taxon>
        <taxon>Agaricales</taxon>
        <taxon>Marasmiineae</taxon>
        <taxon>Omphalotaceae</taxon>
        <taxon>Lentinula</taxon>
    </lineage>
</organism>
<accession>A0A9W9A3P0</accession>
<feature type="region of interest" description="Disordered" evidence="1">
    <location>
        <begin position="51"/>
        <end position="81"/>
    </location>
</feature>